<evidence type="ECO:0000256" key="1">
    <source>
        <dbReference type="SAM" id="SignalP"/>
    </source>
</evidence>
<dbReference type="InterPro" id="IPR028994">
    <property type="entry name" value="Integrin_alpha_N"/>
</dbReference>
<reference evidence="2" key="1">
    <citation type="submission" date="2021-01" db="EMBL/GenBank/DDBJ databases">
        <authorList>
            <person name="Corre E."/>
            <person name="Pelletier E."/>
            <person name="Niang G."/>
            <person name="Scheremetjew M."/>
            <person name="Finn R."/>
            <person name="Kale V."/>
            <person name="Holt S."/>
            <person name="Cochrane G."/>
            <person name="Meng A."/>
            <person name="Brown T."/>
            <person name="Cohen L."/>
        </authorList>
    </citation>
    <scope>NUCLEOTIDE SEQUENCE</scope>
    <source>
        <strain evidence="2">CCMP2058</strain>
    </source>
</reference>
<accession>A0A7S0GRV3</accession>
<keyword evidence="1" id="KW-0732">Signal</keyword>
<dbReference type="AlphaFoldDB" id="A0A7S0GRV3"/>
<gene>
    <name evidence="2" type="ORF">LAMO00422_LOCUS4018</name>
</gene>
<organism evidence="2">
    <name type="scientific">Amorphochlora amoebiformis</name>
    <dbReference type="NCBI Taxonomy" id="1561963"/>
    <lineage>
        <taxon>Eukaryota</taxon>
        <taxon>Sar</taxon>
        <taxon>Rhizaria</taxon>
        <taxon>Cercozoa</taxon>
        <taxon>Chlorarachniophyceae</taxon>
        <taxon>Amorphochlora</taxon>
    </lineage>
</organism>
<feature type="chain" id="PRO_5031135998" description="FG-GAP repeat protein" evidence="1">
    <location>
        <begin position="25"/>
        <end position="521"/>
    </location>
</feature>
<dbReference type="SUPFAM" id="SSF69318">
    <property type="entry name" value="Integrin alpha N-terminal domain"/>
    <property type="match status" value="1"/>
</dbReference>
<proteinExistence type="predicted"/>
<sequence length="521" mass="56752">MRLIPGMGPIVGFFVLAGLSIVDAKREGHVGVSVGARAAGAGQSAGHLRESVQYELVLRGNMSVPHPAFASLPCQDYPSLSNDKHTSCPAEMAGLLFITSFGFLSSADVHVVNVTDPKTRYTPIQIPGARSLLKWPNRIFPLPKGGISRLPLGLLLGDGFLVPGKSSGGLWIVDLEKVQDLLVKAKEILNGTLNRTQKQILEKRGYVQGRNEIERVTSLLLSEYYGDASPANSSCFQRVSVEDSGWFYHKAFPYDVDGDGRLDLVAPRAQSPPMIPWAQHQDEVVWFRQDDSPFPWKPRTLIPGPNAPGFLFTPSLHKRPDKSTALWISAAEFYGERVVIYSEPKTDGNVTSNIIDEKFGPGFGCSWMNLDAKGHSELVATTHKTYGGGVYAYEWDDDADPTKDKPRVKHTLASGFTPKVPIPELHAAPGGATGVYPRVEMKRKGARPYVIVSGDDEDDVVILTPVGPHGFEFSRSVLGSFNSDVGGIATGDIDSNGFTDVFIPLYDAGTVLHYEFQEVAE</sequence>
<feature type="signal peptide" evidence="1">
    <location>
        <begin position="1"/>
        <end position="24"/>
    </location>
</feature>
<name>A0A7S0GRV3_9EUKA</name>
<dbReference type="EMBL" id="HBEM01005735">
    <property type="protein sequence ID" value="CAD8436480.1"/>
    <property type="molecule type" value="Transcribed_RNA"/>
</dbReference>
<evidence type="ECO:0008006" key="3">
    <source>
        <dbReference type="Google" id="ProtNLM"/>
    </source>
</evidence>
<evidence type="ECO:0000313" key="2">
    <source>
        <dbReference type="EMBL" id="CAD8436480.1"/>
    </source>
</evidence>
<dbReference type="PANTHER" id="PTHR35836">
    <property type="entry name" value="VCBS REPEAT-CONTAINING PROTEIN"/>
    <property type="match status" value="1"/>
</dbReference>
<protein>
    <recommendedName>
        <fullName evidence="3">FG-GAP repeat protein</fullName>
    </recommendedName>
</protein>
<dbReference type="PANTHER" id="PTHR35836:SF1">
    <property type="entry name" value="VCBS REPEAT-CONTAINING PROTEIN"/>
    <property type="match status" value="1"/>
</dbReference>